<name>A0A6J7HGA4_9ZZZZ</name>
<dbReference type="EMBL" id="CAFBMW010000002">
    <property type="protein sequence ID" value="CAB4915535.1"/>
    <property type="molecule type" value="Genomic_DNA"/>
</dbReference>
<dbReference type="AlphaFoldDB" id="A0A6J7HGA4"/>
<protein>
    <submittedName>
        <fullName evidence="1">Unannotated protein</fullName>
    </submittedName>
</protein>
<reference evidence="1" key="1">
    <citation type="submission" date="2020-05" db="EMBL/GenBank/DDBJ databases">
        <authorList>
            <person name="Chiriac C."/>
            <person name="Salcher M."/>
            <person name="Ghai R."/>
            <person name="Kavagutti S V."/>
        </authorList>
    </citation>
    <scope>NUCLEOTIDE SEQUENCE</scope>
</reference>
<evidence type="ECO:0000313" key="1">
    <source>
        <dbReference type="EMBL" id="CAB4915535.1"/>
    </source>
</evidence>
<organism evidence="1">
    <name type="scientific">freshwater metagenome</name>
    <dbReference type="NCBI Taxonomy" id="449393"/>
    <lineage>
        <taxon>unclassified sequences</taxon>
        <taxon>metagenomes</taxon>
        <taxon>ecological metagenomes</taxon>
    </lineage>
</organism>
<accession>A0A6J7HGA4</accession>
<gene>
    <name evidence="1" type="ORF">UFOPK3662_00271</name>
</gene>
<proteinExistence type="predicted"/>
<sequence length="208" mass="21621">MRLPVPGPRDVLSALERGGEQVEALLGAVPRVLALLDQAEALVARASGLVDRVEGVADTATAEVARVGAVVDAATAEVARVGGVVDAATAEVARVGGVVDGAGVQVGRAAVLIDLLEPSLTTLEPTLRTLADTTHPEEVAALVTLVDHLPAVTLQVERDILPIMASLGSVAPDLHELLDVSRELNEILGKIPGVGRLKRRVEEEDEDR</sequence>